<evidence type="ECO:0000313" key="2">
    <source>
        <dbReference type="Proteomes" id="UP000001307"/>
    </source>
</evidence>
<evidence type="ECO:0000313" key="1">
    <source>
        <dbReference type="EMBL" id="CBY14155.1"/>
    </source>
</evidence>
<protein>
    <submittedName>
        <fullName evidence="1">Uncharacterized protein</fullName>
    </submittedName>
</protein>
<gene>
    <name evidence="1" type="ORF">GSOID_T00007137001</name>
</gene>
<accession>E4XWW1</accession>
<dbReference type="InParanoid" id="E4XWW1"/>
<dbReference type="EMBL" id="FN653258">
    <property type="protein sequence ID" value="CBY14155.1"/>
    <property type="molecule type" value="Genomic_DNA"/>
</dbReference>
<organism evidence="1">
    <name type="scientific">Oikopleura dioica</name>
    <name type="common">Tunicate</name>
    <dbReference type="NCBI Taxonomy" id="34765"/>
    <lineage>
        <taxon>Eukaryota</taxon>
        <taxon>Metazoa</taxon>
        <taxon>Chordata</taxon>
        <taxon>Tunicata</taxon>
        <taxon>Appendicularia</taxon>
        <taxon>Copelata</taxon>
        <taxon>Oikopleuridae</taxon>
        <taxon>Oikopleura</taxon>
    </lineage>
</organism>
<name>E4XWW1_OIKDI</name>
<dbReference type="Proteomes" id="UP000001307">
    <property type="component" value="Unassembled WGS sequence"/>
</dbReference>
<sequence>MQFLTIFAIFAISDGLYSNYRRNLMTMLPYRQNRVFHVAGYAKNGVDNDGNSITVTGRTIEKWWQSGTEFEAEEMIAPDFSQIRQQTSQQFLYDFISPQTFIISPEWYNNYCL</sequence>
<dbReference type="AlphaFoldDB" id="E4XWW1"/>
<reference evidence="1" key="1">
    <citation type="journal article" date="2010" name="Science">
        <title>Plasticity of animal genome architecture unmasked by rapid evolution of a pelagic tunicate.</title>
        <authorList>
            <person name="Denoeud F."/>
            <person name="Henriet S."/>
            <person name="Mungpakdee S."/>
            <person name="Aury J.M."/>
            <person name="Da Silva C."/>
            <person name="Brinkmann H."/>
            <person name="Mikhaleva J."/>
            <person name="Olsen L.C."/>
            <person name="Jubin C."/>
            <person name="Canestro C."/>
            <person name="Bouquet J.M."/>
            <person name="Danks G."/>
            <person name="Poulain J."/>
            <person name="Campsteijn C."/>
            <person name="Adamski M."/>
            <person name="Cross I."/>
            <person name="Yadetie F."/>
            <person name="Muffato M."/>
            <person name="Louis A."/>
            <person name="Butcher S."/>
            <person name="Tsagkogeorga G."/>
            <person name="Konrad A."/>
            <person name="Singh S."/>
            <person name="Jensen M.F."/>
            <person name="Cong E.H."/>
            <person name="Eikeseth-Otteraa H."/>
            <person name="Noel B."/>
            <person name="Anthouard V."/>
            <person name="Porcel B.M."/>
            <person name="Kachouri-Lafond R."/>
            <person name="Nishino A."/>
            <person name="Ugolini M."/>
            <person name="Chourrout P."/>
            <person name="Nishida H."/>
            <person name="Aasland R."/>
            <person name="Huzurbazar S."/>
            <person name="Westhof E."/>
            <person name="Delsuc F."/>
            <person name="Lehrach H."/>
            <person name="Reinhardt R."/>
            <person name="Weissenbach J."/>
            <person name="Roy S.W."/>
            <person name="Artiguenave F."/>
            <person name="Postlethwait J.H."/>
            <person name="Manak J.R."/>
            <person name="Thompson E.M."/>
            <person name="Jaillon O."/>
            <person name="Du Pasquier L."/>
            <person name="Boudinot P."/>
            <person name="Liberles D.A."/>
            <person name="Volff J.N."/>
            <person name="Philippe H."/>
            <person name="Lenhard B."/>
            <person name="Roest Crollius H."/>
            <person name="Wincker P."/>
            <person name="Chourrout D."/>
        </authorList>
    </citation>
    <scope>NUCLEOTIDE SEQUENCE [LARGE SCALE GENOMIC DNA]</scope>
</reference>
<proteinExistence type="predicted"/>
<keyword evidence="2" id="KW-1185">Reference proteome</keyword>